<dbReference type="EMBL" id="BJZR01000152">
    <property type="protein sequence ID" value="GEO93667.1"/>
    <property type="molecule type" value="Genomic_DNA"/>
</dbReference>
<keyword evidence="4" id="KW-1185">Reference proteome</keyword>
<dbReference type="OrthoDB" id="5150392at2"/>
<protein>
    <submittedName>
        <fullName evidence="1">Uncharacterized protein</fullName>
    </submittedName>
</protein>
<dbReference type="Proteomes" id="UP000321155">
    <property type="component" value="Unassembled WGS sequence"/>
</dbReference>
<proteinExistence type="predicted"/>
<name>A0A0U3GQA3_9MICC</name>
<reference evidence="1 3" key="1">
    <citation type="submission" date="2015-11" db="EMBL/GenBank/DDBJ databases">
        <title>Complete Genome Sequence of Kocuria flava strain HO-9041.</title>
        <authorList>
            <person name="Zhou M."/>
            <person name="Dai J."/>
        </authorList>
    </citation>
    <scope>NUCLEOTIDE SEQUENCE [LARGE SCALE GENOMIC DNA]</scope>
    <source>
        <strain evidence="1 3">HO-9041</strain>
        <plasmid evidence="1 3">1</plasmid>
    </source>
</reference>
<accession>A0A0U3GQA3</accession>
<dbReference type="KEGG" id="kfv:AS188_15845"/>
<geneLocation type="plasmid" evidence="1">
    <name>1</name>
</geneLocation>
<dbReference type="RefSeq" id="WP_058860029.1">
    <property type="nucleotide sequence ID" value="NZ_BJZR01000152.1"/>
</dbReference>
<evidence type="ECO:0000313" key="1">
    <source>
        <dbReference type="EMBL" id="ALU41363.1"/>
    </source>
</evidence>
<sequence>MSTWEEAQQLGIERMYFIELHRQARTCLTACDRTLELGEHLRAGLRPNHPELRELQERVDQAISAAASIRNLLFGSNARRKKPEDLYELGNARIEWLKGFVGEHEFPTIESVDARNSLEHFDERIDRMVYDSLSRPADERLPAVFDSVVKSRGAWGPDKRPYVEVRCYIADEANFVIWDDVVHIPDLRGEAQRIVRATKNHIPSLTQQWDTTGAPPQTLVIL</sequence>
<keyword evidence="1" id="KW-0614">Plasmid</keyword>
<evidence type="ECO:0000313" key="4">
    <source>
        <dbReference type="Proteomes" id="UP000321155"/>
    </source>
</evidence>
<reference evidence="2 4" key="2">
    <citation type="submission" date="2019-07" db="EMBL/GenBank/DDBJ databases">
        <title>Whole genome shotgun sequence of Kocuria flava NBRC 107626.</title>
        <authorList>
            <person name="Hosoyama A."/>
            <person name="Uohara A."/>
            <person name="Ohji S."/>
            <person name="Ichikawa N."/>
        </authorList>
    </citation>
    <scope>NUCLEOTIDE SEQUENCE [LARGE SCALE GENOMIC DNA]</scope>
    <source>
        <strain evidence="2 4">NBRC 107626</strain>
    </source>
</reference>
<organism evidence="1 3">
    <name type="scientific">Kocuria flava</name>
    <dbReference type="NCBI Taxonomy" id="446860"/>
    <lineage>
        <taxon>Bacteria</taxon>
        <taxon>Bacillati</taxon>
        <taxon>Actinomycetota</taxon>
        <taxon>Actinomycetes</taxon>
        <taxon>Micrococcales</taxon>
        <taxon>Micrococcaceae</taxon>
        <taxon>Kocuria</taxon>
    </lineage>
</organism>
<dbReference type="EMBL" id="CP013255">
    <property type="protein sequence ID" value="ALU41363.1"/>
    <property type="molecule type" value="Genomic_DNA"/>
</dbReference>
<evidence type="ECO:0000313" key="3">
    <source>
        <dbReference type="Proteomes" id="UP000057181"/>
    </source>
</evidence>
<evidence type="ECO:0000313" key="2">
    <source>
        <dbReference type="EMBL" id="GEO93667.1"/>
    </source>
</evidence>
<dbReference type="Proteomes" id="UP000057181">
    <property type="component" value="Plasmid 1"/>
</dbReference>
<dbReference type="AlphaFoldDB" id="A0A0U3GQA3"/>
<gene>
    <name evidence="1" type="ORF">AS188_15845</name>
    <name evidence="2" type="ORF">KFL01_29730</name>
</gene>